<gene>
    <name evidence="3" type="ORF">JF887_03460</name>
</gene>
<evidence type="ECO:0000313" key="3">
    <source>
        <dbReference type="EMBL" id="MBJ7608476.1"/>
    </source>
</evidence>
<dbReference type="AlphaFoldDB" id="A0A934KGT7"/>
<evidence type="ECO:0000313" key="4">
    <source>
        <dbReference type="Proteomes" id="UP000614410"/>
    </source>
</evidence>
<proteinExistence type="predicted"/>
<accession>A0A934KGT7</accession>
<dbReference type="CDD" id="cd01004">
    <property type="entry name" value="PBP2_MidA_like"/>
    <property type="match status" value="1"/>
</dbReference>
<keyword evidence="1" id="KW-0732">Signal</keyword>
<dbReference type="Pfam" id="PF00497">
    <property type="entry name" value="SBP_bac_3"/>
    <property type="match status" value="1"/>
</dbReference>
<dbReference type="PANTHER" id="PTHR35936:SF17">
    <property type="entry name" value="ARGININE-BINDING EXTRACELLULAR PROTEIN ARTP"/>
    <property type="match status" value="1"/>
</dbReference>
<protein>
    <submittedName>
        <fullName evidence="3">ABC transporter substrate-binding protein</fullName>
    </submittedName>
</protein>
<dbReference type="SMART" id="SM00062">
    <property type="entry name" value="PBPb"/>
    <property type="match status" value="1"/>
</dbReference>
<feature type="domain" description="Solute-binding protein family 3/N-terminal" evidence="2">
    <location>
        <begin position="11"/>
        <end position="238"/>
    </location>
</feature>
<name>A0A934KGT7_9BACT</name>
<evidence type="ECO:0000256" key="1">
    <source>
        <dbReference type="ARBA" id="ARBA00022729"/>
    </source>
</evidence>
<dbReference type="EMBL" id="JAEKNN010000016">
    <property type="protein sequence ID" value="MBJ7608476.1"/>
    <property type="molecule type" value="Genomic_DNA"/>
</dbReference>
<dbReference type="SUPFAM" id="SSF53850">
    <property type="entry name" value="Periplasmic binding protein-like II"/>
    <property type="match status" value="1"/>
</dbReference>
<reference evidence="3 4" key="1">
    <citation type="submission" date="2020-10" db="EMBL/GenBank/DDBJ databases">
        <title>Ca. Dormibacterota MAGs.</title>
        <authorList>
            <person name="Montgomery K."/>
        </authorList>
    </citation>
    <scope>NUCLEOTIDE SEQUENCE [LARGE SCALE GENOMIC DNA]</scope>
    <source>
        <strain evidence="3">Mitchell_Peninsula_5</strain>
    </source>
</reference>
<sequence>MVPAAIKSKGAIVVAADASYAPDEFFGPDGSTVVGVDADLAQALGKVLGLKVQVSNVTFANIIPGLQATKYDLGMSSFTDSKDRENQVDFVTYFTAGTSFFVKASGGPDIKSLNDLCGHHVSVESGTTEQTDAQMQATACTSAGKTLDVQAYPDQGSANLALTSGRADVGMADSPVAAYQVQQSNGAFKVSGPSYGNAPYGIAIPKGNGMAPAILAAVKDLMASGAYKAILKKWNVEPGAISNPQINGATS</sequence>
<dbReference type="Proteomes" id="UP000614410">
    <property type="component" value="Unassembled WGS sequence"/>
</dbReference>
<dbReference type="PANTHER" id="PTHR35936">
    <property type="entry name" value="MEMBRANE-BOUND LYTIC MUREIN TRANSGLYCOSYLASE F"/>
    <property type="match status" value="1"/>
</dbReference>
<evidence type="ECO:0000259" key="2">
    <source>
        <dbReference type="SMART" id="SM00062"/>
    </source>
</evidence>
<comment type="caution">
    <text evidence="3">The sequence shown here is derived from an EMBL/GenBank/DDBJ whole genome shotgun (WGS) entry which is preliminary data.</text>
</comment>
<organism evidence="3 4">
    <name type="scientific">Candidatus Amunia macphersoniae</name>
    <dbReference type="NCBI Taxonomy" id="3127014"/>
    <lineage>
        <taxon>Bacteria</taxon>
        <taxon>Bacillati</taxon>
        <taxon>Candidatus Dormiibacterota</taxon>
        <taxon>Candidatus Dormibacteria</taxon>
        <taxon>Candidatus Aeolococcales</taxon>
        <taxon>Candidatus Aeolococcaceae</taxon>
        <taxon>Candidatus Amunia</taxon>
    </lineage>
</organism>
<dbReference type="InterPro" id="IPR001638">
    <property type="entry name" value="Solute-binding_3/MltF_N"/>
</dbReference>
<dbReference type="Gene3D" id="3.40.190.10">
    <property type="entry name" value="Periplasmic binding protein-like II"/>
    <property type="match status" value="2"/>
</dbReference>